<comment type="similarity">
    <text evidence="1">Belongs to the paxM FAD-dependent monooxygenase family.</text>
</comment>
<evidence type="ECO:0000313" key="8">
    <source>
        <dbReference type="EMBL" id="ETW82656.1"/>
    </source>
</evidence>
<keyword evidence="6" id="KW-1133">Transmembrane helix</keyword>
<accession>W4KC50</accession>
<keyword evidence="2" id="KW-0285">Flavoprotein</keyword>
<proteinExistence type="inferred from homology"/>
<keyword evidence="6" id="KW-0472">Membrane</keyword>
<feature type="domain" description="FAD-binding" evidence="7">
    <location>
        <begin position="20"/>
        <end position="372"/>
    </location>
</feature>
<dbReference type="eggNOG" id="KOG2614">
    <property type="taxonomic scope" value="Eukaryota"/>
</dbReference>
<keyword evidence="3" id="KW-0274">FAD</keyword>
<dbReference type="STRING" id="747525.W4KC50"/>
<sequence>MNGTTHARGPSPPKTALLSVDFIIVGGGIAGLACAVALRRVGHRVTVLEREVDFDASSQNSGGTRMPPNMTKIFYHWGMGDKLKQIASISECVYLQRLDSAYMLGAHRWDKEMLNEAGGEFMFLHHSRLRKMLLETALELGAKVRTNARVSSVDAEAHTVTLSTGEVLKGDIVIGADGAKGVCRAEVLGSNDSVKPTGLMMFNAVIPGEQMRADPELAELLKQELVTQFVWFGDKHCALCFRIGENDDCALYFYAPDDGSSTSDVWNDVVSADVLSSHVTGSEPRLQKMARLVNPARMQVTERSDLDDWVHDSGRLLVVGEAAHPYPPGSIQAGSMSLEDASVLAKLFSHLRSEDQIESFLYAFQDLRQPRCSKNRVLDMANIYFMTLPAGPETRMRDTVMRAKFDRGLNVLDSDESDGTTAQWDENREIFGYDAEDEADNWWVQWGLLRERAKAREMEFEMDIQVQHSDGH</sequence>
<dbReference type="Gene3D" id="3.50.50.60">
    <property type="entry name" value="FAD/NAD(P)-binding domain"/>
    <property type="match status" value="1"/>
</dbReference>
<organism evidence="8 9">
    <name type="scientific">Heterobasidion irregulare (strain TC 32-1)</name>
    <dbReference type="NCBI Taxonomy" id="747525"/>
    <lineage>
        <taxon>Eukaryota</taxon>
        <taxon>Fungi</taxon>
        <taxon>Dikarya</taxon>
        <taxon>Basidiomycota</taxon>
        <taxon>Agaricomycotina</taxon>
        <taxon>Agaricomycetes</taxon>
        <taxon>Russulales</taxon>
        <taxon>Bondarzewiaceae</taxon>
        <taxon>Heterobasidion</taxon>
        <taxon>Heterobasidion annosum species complex</taxon>
    </lineage>
</organism>
<evidence type="ECO:0000256" key="3">
    <source>
        <dbReference type="ARBA" id="ARBA00022827"/>
    </source>
</evidence>
<evidence type="ECO:0000313" key="9">
    <source>
        <dbReference type="Proteomes" id="UP000030671"/>
    </source>
</evidence>
<feature type="transmembrane region" description="Helical" evidence="6">
    <location>
        <begin position="16"/>
        <end position="38"/>
    </location>
</feature>
<dbReference type="AlphaFoldDB" id="W4KC50"/>
<dbReference type="KEGG" id="hir:HETIRDRAFT_120862"/>
<dbReference type="GO" id="GO:0071949">
    <property type="term" value="F:FAD binding"/>
    <property type="evidence" value="ECO:0007669"/>
    <property type="project" value="InterPro"/>
</dbReference>
<protein>
    <recommendedName>
        <fullName evidence="7">FAD-binding domain-containing protein</fullName>
    </recommendedName>
</protein>
<dbReference type="GO" id="GO:0004497">
    <property type="term" value="F:monooxygenase activity"/>
    <property type="evidence" value="ECO:0007669"/>
    <property type="project" value="UniProtKB-KW"/>
</dbReference>
<dbReference type="PANTHER" id="PTHR13789:SF306">
    <property type="entry name" value="HYDROXYLASE, PUTATIVE-RELATED"/>
    <property type="match status" value="1"/>
</dbReference>
<dbReference type="Pfam" id="PF01494">
    <property type="entry name" value="FAD_binding_3"/>
    <property type="match status" value="1"/>
</dbReference>
<dbReference type="EMBL" id="KI925457">
    <property type="protein sequence ID" value="ETW82656.1"/>
    <property type="molecule type" value="Genomic_DNA"/>
</dbReference>
<name>W4KC50_HETIT</name>
<evidence type="ECO:0000256" key="5">
    <source>
        <dbReference type="ARBA" id="ARBA00023033"/>
    </source>
</evidence>
<dbReference type="OrthoDB" id="5428495at2759"/>
<keyword evidence="9" id="KW-1185">Reference proteome</keyword>
<dbReference type="InterPro" id="IPR002938">
    <property type="entry name" value="FAD-bd"/>
</dbReference>
<gene>
    <name evidence="8" type="ORF">HETIRDRAFT_120862</name>
</gene>
<keyword evidence="6" id="KW-0812">Transmembrane</keyword>
<evidence type="ECO:0000256" key="6">
    <source>
        <dbReference type="SAM" id="Phobius"/>
    </source>
</evidence>
<dbReference type="GeneID" id="20666720"/>
<dbReference type="RefSeq" id="XP_009544996.1">
    <property type="nucleotide sequence ID" value="XM_009546701.1"/>
</dbReference>
<dbReference type="PRINTS" id="PR00420">
    <property type="entry name" value="RNGMNOXGNASE"/>
</dbReference>
<evidence type="ECO:0000259" key="7">
    <source>
        <dbReference type="Pfam" id="PF01494"/>
    </source>
</evidence>
<evidence type="ECO:0000256" key="2">
    <source>
        <dbReference type="ARBA" id="ARBA00022630"/>
    </source>
</evidence>
<dbReference type="HOGENOM" id="CLU_009665_19_3_1"/>
<evidence type="ECO:0000256" key="4">
    <source>
        <dbReference type="ARBA" id="ARBA00023002"/>
    </source>
</evidence>
<evidence type="ECO:0000256" key="1">
    <source>
        <dbReference type="ARBA" id="ARBA00007992"/>
    </source>
</evidence>
<dbReference type="InParanoid" id="W4KC50"/>
<dbReference type="PANTHER" id="PTHR13789">
    <property type="entry name" value="MONOOXYGENASE"/>
    <property type="match status" value="1"/>
</dbReference>
<keyword evidence="5" id="KW-0503">Monooxygenase</keyword>
<dbReference type="Proteomes" id="UP000030671">
    <property type="component" value="Unassembled WGS sequence"/>
</dbReference>
<reference evidence="8 9" key="1">
    <citation type="journal article" date="2012" name="New Phytol.">
        <title>Insight into trade-off between wood decay and parasitism from the genome of a fungal forest pathogen.</title>
        <authorList>
            <person name="Olson A."/>
            <person name="Aerts A."/>
            <person name="Asiegbu F."/>
            <person name="Belbahri L."/>
            <person name="Bouzid O."/>
            <person name="Broberg A."/>
            <person name="Canback B."/>
            <person name="Coutinho P.M."/>
            <person name="Cullen D."/>
            <person name="Dalman K."/>
            <person name="Deflorio G."/>
            <person name="van Diepen L.T."/>
            <person name="Dunand C."/>
            <person name="Duplessis S."/>
            <person name="Durling M."/>
            <person name="Gonthier P."/>
            <person name="Grimwood J."/>
            <person name="Fossdal C.G."/>
            <person name="Hansson D."/>
            <person name="Henrissat B."/>
            <person name="Hietala A."/>
            <person name="Himmelstrand K."/>
            <person name="Hoffmeister D."/>
            <person name="Hogberg N."/>
            <person name="James T.Y."/>
            <person name="Karlsson M."/>
            <person name="Kohler A."/>
            <person name="Kues U."/>
            <person name="Lee Y.H."/>
            <person name="Lin Y.C."/>
            <person name="Lind M."/>
            <person name="Lindquist E."/>
            <person name="Lombard V."/>
            <person name="Lucas S."/>
            <person name="Lunden K."/>
            <person name="Morin E."/>
            <person name="Murat C."/>
            <person name="Park J."/>
            <person name="Raffaello T."/>
            <person name="Rouze P."/>
            <person name="Salamov A."/>
            <person name="Schmutz J."/>
            <person name="Solheim H."/>
            <person name="Stahlberg J."/>
            <person name="Velez H."/>
            <person name="de Vries R.P."/>
            <person name="Wiebenga A."/>
            <person name="Woodward S."/>
            <person name="Yakovlev I."/>
            <person name="Garbelotto M."/>
            <person name="Martin F."/>
            <person name="Grigoriev I.V."/>
            <person name="Stenlid J."/>
        </authorList>
    </citation>
    <scope>NUCLEOTIDE SEQUENCE [LARGE SCALE GENOMIC DNA]</scope>
    <source>
        <strain evidence="8 9">TC 32-1</strain>
    </source>
</reference>
<dbReference type="InterPro" id="IPR036188">
    <property type="entry name" value="FAD/NAD-bd_sf"/>
</dbReference>
<keyword evidence="4" id="KW-0560">Oxidoreductase</keyword>
<dbReference type="InterPro" id="IPR050493">
    <property type="entry name" value="FAD-dep_Monooxygenase_BioMet"/>
</dbReference>
<dbReference type="SUPFAM" id="SSF51905">
    <property type="entry name" value="FAD/NAD(P)-binding domain"/>
    <property type="match status" value="1"/>
</dbReference>